<dbReference type="Proteomes" id="UP000552709">
    <property type="component" value="Unassembled WGS sequence"/>
</dbReference>
<reference evidence="1 2" key="1">
    <citation type="submission" date="2020-08" db="EMBL/GenBank/DDBJ databases">
        <title>Genomic Encyclopedia of Type Strains, Phase IV (KMG-IV): sequencing the most valuable type-strain genomes for metagenomic binning, comparative biology and taxonomic classification.</title>
        <authorList>
            <person name="Goeker M."/>
        </authorList>
    </citation>
    <scope>NUCLEOTIDE SEQUENCE [LARGE SCALE GENOMIC DNA]</scope>
    <source>
        <strain evidence="1 2">DSM 27939</strain>
    </source>
</reference>
<keyword evidence="2" id="KW-1185">Reference proteome</keyword>
<organism evidence="1 2">
    <name type="scientific">Deinococcus humi</name>
    <dbReference type="NCBI Taxonomy" id="662880"/>
    <lineage>
        <taxon>Bacteria</taxon>
        <taxon>Thermotogati</taxon>
        <taxon>Deinococcota</taxon>
        <taxon>Deinococci</taxon>
        <taxon>Deinococcales</taxon>
        <taxon>Deinococcaceae</taxon>
        <taxon>Deinococcus</taxon>
    </lineage>
</organism>
<accession>A0A7W8JY18</accession>
<dbReference type="EMBL" id="JACHFL010000007">
    <property type="protein sequence ID" value="MBB5363836.1"/>
    <property type="molecule type" value="Genomic_DNA"/>
</dbReference>
<name>A0A7W8JY18_9DEIO</name>
<sequence>MLQPKRLDGGAQAACGNFSLIKRDIWQQGHKFLAAIAGEQV</sequence>
<evidence type="ECO:0000313" key="1">
    <source>
        <dbReference type="EMBL" id="MBB5363836.1"/>
    </source>
</evidence>
<gene>
    <name evidence="1" type="ORF">HNQ08_002943</name>
</gene>
<dbReference type="AlphaFoldDB" id="A0A7W8JY18"/>
<proteinExistence type="predicted"/>
<protein>
    <submittedName>
        <fullName evidence="1">Uncharacterized protein</fullName>
    </submittedName>
</protein>
<comment type="caution">
    <text evidence="1">The sequence shown here is derived from an EMBL/GenBank/DDBJ whole genome shotgun (WGS) entry which is preliminary data.</text>
</comment>
<evidence type="ECO:0000313" key="2">
    <source>
        <dbReference type="Proteomes" id="UP000552709"/>
    </source>
</evidence>